<evidence type="ECO:0000313" key="7">
    <source>
        <dbReference type="EMBL" id="HHS29294.1"/>
    </source>
</evidence>
<feature type="domain" description="Squalene cyclase C-terminal" evidence="5">
    <location>
        <begin position="328"/>
        <end position="644"/>
    </location>
</feature>
<accession>A0A7V6DPM1</accession>
<evidence type="ECO:0000256" key="4">
    <source>
        <dbReference type="ARBA" id="ARBA00023235"/>
    </source>
</evidence>
<dbReference type="SFLD" id="SFLDG01016">
    <property type="entry name" value="Prenyltransferase_Like_2"/>
    <property type="match status" value="1"/>
</dbReference>
<dbReference type="Pfam" id="PF13249">
    <property type="entry name" value="SQHop_cyclase_N"/>
    <property type="match status" value="1"/>
</dbReference>
<dbReference type="InterPro" id="IPR008930">
    <property type="entry name" value="Terpenoid_cyclase/PrenylTrfase"/>
</dbReference>
<dbReference type="CDD" id="cd02892">
    <property type="entry name" value="SQCY_1"/>
    <property type="match status" value="1"/>
</dbReference>
<dbReference type="Pfam" id="PF13243">
    <property type="entry name" value="SQHop_cyclase_C"/>
    <property type="match status" value="1"/>
</dbReference>
<evidence type="ECO:0000256" key="1">
    <source>
        <dbReference type="ARBA" id="ARBA00004999"/>
    </source>
</evidence>
<comment type="similarity">
    <text evidence="2">Belongs to the terpene cyclase/mutase family.</text>
</comment>
<keyword evidence="3" id="KW-0677">Repeat</keyword>
<dbReference type="Gene3D" id="1.50.10.20">
    <property type="match status" value="2"/>
</dbReference>
<dbReference type="GO" id="GO:0051007">
    <property type="term" value="F:squalene-hopene cyclase activity"/>
    <property type="evidence" value="ECO:0007669"/>
    <property type="project" value="UniProtKB-EC"/>
</dbReference>
<name>A0A7V6DPM1_9BACT</name>
<dbReference type="InterPro" id="IPR006400">
    <property type="entry name" value="Hopene-cyclase"/>
</dbReference>
<dbReference type="InterPro" id="IPR032697">
    <property type="entry name" value="SQ_cyclase_N"/>
</dbReference>
<evidence type="ECO:0000256" key="3">
    <source>
        <dbReference type="ARBA" id="ARBA00022737"/>
    </source>
</evidence>
<evidence type="ECO:0000259" key="5">
    <source>
        <dbReference type="Pfam" id="PF13243"/>
    </source>
</evidence>
<dbReference type="UniPathway" id="UPA00337"/>
<dbReference type="GO" id="GO:0016104">
    <property type="term" value="P:triterpenoid biosynthetic process"/>
    <property type="evidence" value="ECO:0007669"/>
    <property type="project" value="InterPro"/>
</dbReference>
<protein>
    <submittedName>
        <fullName evidence="7">Squalene--hopene cyclase</fullName>
        <ecNumber evidence="7">5.4.99.17</ecNumber>
    </submittedName>
</protein>
<dbReference type="SUPFAM" id="SSF48239">
    <property type="entry name" value="Terpenoid cyclases/Protein prenyltransferases"/>
    <property type="match status" value="2"/>
</dbReference>
<dbReference type="InterPro" id="IPR018333">
    <property type="entry name" value="Squalene_cyclase"/>
</dbReference>
<dbReference type="EC" id="5.4.99.17" evidence="7"/>
<feature type="domain" description="Squalene cyclase N-terminal" evidence="6">
    <location>
        <begin position="32"/>
        <end position="317"/>
    </location>
</feature>
<dbReference type="EMBL" id="DTGR01000101">
    <property type="protein sequence ID" value="HHS29294.1"/>
    <property type="molecule type" value="Genomic_DNA"/>
</dbReference>
<organism evidence="7">
    <name type="scientific">Desulfobacca acetoxidans</name>
    <dbReference type="NCBI Taxonomy" id="60893"/>
    <lineage>
        <taxon>Bacteria</taxon>
        <taxon>Pseudomonadati</taxon>
        <taxon>Thermodesulfobacteriota</taxon>
        <taxon>Desulfobaccia</taxon>
        <taxon>Desulfobaccales</taxon>
        <taxon>Desulfobaccaceae</taxon>
        <taxon>Desulfobacca</taxon>
    </lineage>
</organism>
<dbReference type="InterPro" id="IPR032696">
    <property type="entry name" value="SQ_cyclase_C"/>
</dbReference>
<keyword evidence="4 7" id="KW-0413">Isomerase</keyword>
<dbReference type="AlphaFoldDB" id="A0A7V6DPM1"/>
<evidence type="ECO:0000256" key="2">
    <source>
        <dbReference type="ARBA" id="ARBA00009755"/>
    </source>
</evidence>
<comment type="caution">
    <text evidence="7">The sequence shown here is derived from an EMBL/GenBank/DDBJ whole genome shotgun (WGS) entry which is preliminary data.</text>
</comment>
<evidence type="ECO:0000259" key="6">
    <source>
        <dbReference type="Pfam" id="PF13249"/>
    </source>
</evidence>
<dbReference type="NCBIfam" id="TIGR01507">
    <property type="entry name" value="hopene_cyclase"/>
    <property type="match status" value="1"/>
</dbReference>
<sequence length="653" mass="72830">MPNVTATVFRDRIRTRPPAKTFLEKVKKARDQAVDALLALQHPEGYWWAELESNVTITAEYLMMHRFLGLPGDKFPALVREILSQQLDNGGWSLWYEDGGDLSTSVEAYQALKMAGLSAADPRLVKARQFILERGGALASRVFTRINLALFGQVSWDGIPLLPVEFMLLPVWSGFSIYEFSSWSRATMIPLSIVMAHRPVYPLPPSQGVAEIFAHPDDPFKHHQVAWKKQGPALENFFVLVDRLLKLYARLPWALLRHLAMHKAERWILDHQEETGDWGGIQPAMVNSLLALACQGYKVSHPVIQRGLAALEAFTLKLGDRLRLQSCISPVWDTGLAVRALAAAGLRPGHPALEKATAWLLANQIFKPGDWSVKRPHLAPGGWAFEFDNNWYPDIDDSAVVLMALKEALTDPSPHQTALATGIAWCLGMQSKNGGFAAFDVDNTKDWLNAIPFSDLKALIDPPTEDVTGRVLEMMGTFGFPKSHPAAVRALAIIRKWQQPDGCWWGRWGVNYLYGTWSVLLGLKAIGISSRSPMVRRAATWLSKCQNQDGGWGECCESYRDPTLRGQGPSTASQTAWAVMGLMAAGETASPAVKAGIDYLVKTQQKDGRWQEQYFTGTGFPSHFMIRYHLYRDVFPLMALGMYLREFAGDTLQ</sequence>
<dbReference type="NCBIfam" id="TIGR01787">
    <property type="entry name" value="squalene_cyclas"/>
    <property type="match status" value="1"/>
</dbReference>
<dbReference type="GO" id="GO:0005811">
    <property type="term" value="C:lipid droplet"/>
    <property type="evidence" value="ECO:0007669"/>
    <property type="project" value="InterPro"/>
</dbReference>
<dbReference type="PANTHER" id="PTHR11764:SF20">
    <property type="entry name" value="LANOSTEROL SYNTHASE"/>
    <property type="match status" value="1"/>
</dbReference>
<reference evidence="7" key="1">
    <citation type="journal article" date="2020" name="mSystems">
        <title>Genome- and Community-Level Interaction Insights into Carbon Utilization and Element Cycling Functions of Hydrothermarchaeota in Hydrothermal Sediment.</title>
        <authorList>
            <person name="Zhou Z."/>
            <person name="Liu Y."/>
            <person name="Xu W."/>
            <person name="Pan J."/>
            <person name="Luo Z.H."/>
            <person name="Li M."/>
        </authorList>
    </citation>
    <scope>NUCLEOTIDE SEQUENCE [LARGE SCALE GENOMIC DNA]</scope>
    <source>
        <strain evidence="7">SpSt-767</strain>
    </source>
</reference>
<proteinExistence type="inferred from homology"/>
<gene>
    <name evidence="7" type="primary">shc</name>
    <name evidence="7" type="ORF">ENV52_06295</name>
</gene>
<comment type="pathway">
    <text evidence="1">Secondary metabolite biosynthesis; hopanoid biosynthesis.</text>
</comment>
<dbReference type="PANTHER" id="PTHR11764">
    <property type="entry name" value="TERPENE CYCLASE/MUTASE FAMILY MEMBER"/>
    <property type="match status" value="1"/>
</dbReference>